<protein>
    <recommendedName>
        <fullName evidence="2">Fibronectin type-III domain-containing protein</fullName>
    </recommendedName>
</protein>
<feature type="chain" id="PRO_5010300285" description="Fibronectin type-III domain-containing protein" evidence="1">
    <location>
        <begin position="25"/>
        <end position="754"/>
    </location>
</feature>
<dbReference type="Gene3D" id="2.60.40.10">
    <property type="entry name" value="Immunoglobulins"/>
    <property type="match status" value="4"/>
</dbReference>
<dbReference type="RefSeq" id="WP_074644651.1">
    <property type="nucleotide sequence ID" value="NZ_FOFU01000008.1"/>
</dbReference>
<organism evidence="3 4">
    <name type="scientific">Treponema bryantii</name>
    <dbReference type="NCBI Taxonomy" id="163"/>
    <lineage>
        <taxon>Bacteria</taxon>
        <taxon>Pseudomonadati</taxon>
        <taxon>Spirochaetota</taxon>
        <taxon>Spirochaetia</taxon>
        <taxon>Spirochaetales</taxon>
        <taxon>Treponemataceae</taxon>
        <taxon>Treponema</taxon>
    </lineage>
</organism>
<name>A0A1H9I0I6_9SPIR</name>
<keyword evidence="1" id="KW-0732">Signal</keyword>
<evidence type="ECO:0000256" key="1">
    <source>
        <dbReference type="SAM" id="SignalP"/>
    </source>
</evidence>
<dbReference type="SUPFAM" id="SSF49265">
    <property type="entry name" value="Fibronectin type III"/>
    <property type="match status" value="2"/>
</dbReference>
<keyword evidence="4" id="KW-1185">Reference proteome</keyword>
<evidence type="ECO:0000259" key="2">
    <source>
        <dbReference type="PROSITE" id="PS50853"/>
    </source>
</evidence>
<gene>
    <name evidence="3" type="ORF">SAMN04487977_10858</name>
</gene>
<dbReference type="PROSITE" id="PS51257">
    <property type="entry name" value="PROKAR_LIPOPROTEIN"/>
    <property type="match status" value="1"/>
</dbReference>
<feature type="domain" description="Fibronectin type-III" evidence="2">
    <location>
        <begin position="169"/>
        <end position="263"/>
    </location>
</feature>
<dbReference type="Proteomes" id="UP000182360">
    <property type="component" value="Unassembled WGS sequence"/>
</dbReference>
<dbReference type="EMBL" id="FOFU01000008">
    <property type="protein sequence ID" value="SEQ67962.1"/>
    <property type="molecule type" value="Genomic_DNA"/>
</dbReference>
<dbReference type="InterPro" id="IPR013783">
    <property type="entry name" value="Ig-like_fold"/>
</dbReference>
<dbReference type="AlphaFoldDB" id="A0A1H9I0I6"/>
<reference evidence="3 4" key="1">
    <citation type="submission" date="2016-10" db="EMBL/GenBank/DDBJ databases">
        <authorList>
            <person name="de Groot N.N."/>
        </authorList>
    </citation>
    <scope>NUCLEOTIDE SEQUENCE [LARGE SCALE GENOMIC DNA]</scope>
    <source>
        <strain evidence="3 4">B25</strain>
    </source>
</reference>
<dbReference type="CDD" id="cd00063">
    <property type="entry name" value="FN3"/>
    <property type="match status" value="2"/>
</dbReference>
<proteinExistence type="predicted"/>
<accession>A0A1H9I0I6</accession>
<dbReference type="InterPro" id="IPR003961">
    <property type="entry name" value="FN3_dom"/>
</dbReference>
<evidence type="ECO:0000313" key="4">
    <source>
        <dbReference type="Proteomes" id="UP000182360"/>
    </source>
</evidence>
<feature type="signal peptide" evidence="1">
    <location>
        <begin position="1"/>
        <end position="24"/>
    </location>
</feature>
<feature type="domain" description="Fibronectin type-III" evidence="2">
    <location>
        <begin position="268"/>
        <end position="370"/>
    </location>
</feature>
<evidence type="ECO:0000313" key="3">
    <source>
        <dbReference type="EMBL" id="SEQ67962.1"/>
    </source>
</evidence>
<sequence length="754" mass="83411">MKKLFKVFTILCTSLLFTSCYTWFEEQVKMDTEKPRINLGDLLYQEKPITSLNPPTQLLVSQGSYSNEIKIHWDDVPYANSYRIERAIIAPDYTTGLYTNPEDGDFKVLNKYVYSNTFVDKILSNPSNSNPEYSYRYYYRVCAENIPKGLESSEFTETSVTSCGWLLCPPSSIEAAKGENPDYIQVSWTAVPKVNKYEIYRGEKENGLGMEYLDSVTGNILSYKNQLSSKEKGVEFYYKVRAVLSDGSQSAFTGLALGYSSEEGAPGAPLDVAVTDGSGVSKKSLNITWTATDSHTDGSKTYSIKYALYRTSSIDSIYTLVRNNITTGDVTDESLLKPGIKYYYYVQTIATNTADSKEIVKSAFSKTGPGESGEAVGWLLSPPSNCEVADSDDASKSVIRWTPAVGYEEVDYMYNIYSIDTLDGVPQLMVHDIQPETDIILGEDGYYNLTVDKKPFYRITTINDTLGTNLESDYGAIIAPNPSAPVNVTATKTDGLKDDGGLNSFTPNNNGVYPVKITWAKPDGENPYGYYVYRSTKPDSSFRKITDNPITDALSFIDENESARPGTLYYYKVVSLNVLMQGKKANEQTLDSRGYGALTRDQWFREYNKTVKRSQAKLTLMHKSDDMQKLGSDSANGDICGKLTYNAEVAGLGAEIKMHYEKYADYYVNNNPELGIYFLLTGDTNTTANMSGNGSMSGTNTADVSGMYPGYAKYNKLQIKGGGAGGGAYIVCTKDKNGNTILAESDISWTIGEE</sequence>
<dbReference type="InterPro" id="IPR036116">
    <property type="entry name" value="FN3_sf"/>
</dbReference>
<dbReference type="PROSITE" id="PS50853">
    <property type="entry name" value="FN3"/>
    <property type="match status" value="2"/>
</dbReference>
<dbReference type="OrthoDB" id="356522at2"/>